<feature type="non-terminal residue" evidence="7">
    <location>
        <position position="1"/>
    </location>
</feature>
<keyword evidence="4 6" id="KW-0964">Secreted</keyword>
<evidence type="ECO:0000256" key="2">
    <source>
        <dbReference type="ARBA" id="ARBA00005581"/>
    </source>
</evidence>
<evidence type="ECO:0000313" key="8">
    <source>
        <dbReference type="Proteomes" id="UP000030748"/>
    </source>
</evidence>
<evidence type="ECO:0000256" key="3">
    <source>
        <dbReference type="ARBA" id="ARBA00022471"/>
    </source>
</evidence>
<keyword evidence="3 6" id="KW-0713">Self-incompatibility</keyword>
<dbReference type="GO" id="GO:0005576">
    <property type="term" value="C:extracellular region"/>
    <property type="evidence" value="ECO:0007669"/>
    <property type="project" value="UniProtKB-SubCell"/>
</dbReference>
<dbReference type="PANTHER" id="PTHR31232:SF156">
    <property type="entry name" value="PLANT SELF-INCOMPATIBILITY PROTEIN S1 FAMILY-RELATED"/>
    <property type="match status" value="1"/>
</dbReference>
<organism evidence="7 8">
    <name type="scientific">Erythranthe guttata</name>
    <name type="common">Yellow monkey flower</name>
    <name type="synonym">Mimulus guttatus</name>
    <dbReference type="NCBI Taxonomy" id="4155"/>
    <lineage>
        <taxon>Eukaryota</taxon>
        <taxon>Viridiplantae</taxon>
        <taxon>Streptophyta</taxon>
        <taxon>Embryophyta</taxon>
        <taxon>Tracheophyta</taxon>
        <taxon>Spermatophyta</taxon>
        <taxon>Magnoliopsida</taxon>
        <taxon>eudicotyledons</taxon>
        <taxon>Gunneridae</taxon>
        <taxon>Pentapetalae</taxon>
        <taxon>asterids</taxon>
        <taxon>lamiids</taxon>
        <taxon>Lamiales</taxon>
        <taxon>Phrymaceae</taxon>
        <taxon>Erythranthe</taxon>
    </lineage>
</organism>
<evidence type="ECO:0000313" key="7">
    <source>
        <dbReference type="EMBL" id="EYU32666.1"/>
    </source>
</evidence>
<accession>A0A022QXP9</accession>
<comment type="subcellular location">
    <subcellularLocation>
        <location evidence="1 6">Secreted</location>
    </subcellularLocation>
</comment>
<evidence type="ECO:0000256" key="6">
    <source>
        <dbReference type="RuleBase" id="RU367044"/>
    </source>
</evidence>
<evidence type="ECO:0000256" key="5">
    <source>
        <dbReference type="ARBA" id="ARBA00022729"/>
    </source>
</evidence>
<keyword evidence="8" id="KW-1185">Reference proteome</keyword>
<dbReference type="PANTHER" id="PTHR31232">
    <property type="match status" value="1"/>
</dbReference>
<evidence type="ECO:0000256" key="4">
    <source>
        <dbReference type="ARBA" id="ARBA00022525"/>
    </source>
</evidence>
<gene>
    <name evidence="7" type="ORF">MIMGU_mgv11b022741mg</name>
</gene>
<proteinExistence type="inferred from homology"/>
<dbReference type="Proteomes" id="UP000030748">
    <property type="component" value="Unassembled WGS sequence"/>
</dbReference>
<dbReference type="GO" id="GO:0060320">
    <property type="term" value="P:rejection of self pollen"/>
    <property type="evidence" value="ECO:0007669"/>
    <property type="project" value="UniProtKB-KW"/>
</dbReference>
<dbReference type="EMBL" id="KI630827">
    <property type="protein sequence ID" value="EYU32666.1"/>
    <property type="molecule type" value="Genomic_DNA"/>
</dbReference>
<keyword evidence="5" id="KW-0732">Signal</keyword>
<dbReference type="AlphaFoldDB" id="A0A022QXP9"/>
<sequence>DIVPLLVHCHSGDDDFGNHTLHPGQSFSWSFKSNFFSRTLYSCRFWWGPRQSGFDVFYAKWKTTHNTYNYVVKGDGFYVNFDGDDHDRFRLLNSNYSRTKFKSKLTFELRPESMKYNRYNDDVIIHNSTINNQSVRIVQIGM</sequence>
<dbReference type="InterPro" id="IPR010264">
    <property type="entry name" value="Self-incomp_S1"/>
</dbReference>
<reference evidence="7 8" key="1">
    <citation type="journal article" date="2013" name="Proc. Natl. Acad. Sci. U.S.A.">
        <title>Fine-scale variation in meiotic recombination in Mimulus inferred from population shotgun sequencing.</title>
        <authorList>
            <person name="Hellsten U."/>
            <person name="Wright K.M."/>
            <person name="Jenkins J."/>
            <person name="Shu S."/>
            <person name="Yuan Y."/>
            <person name="Wessler S.R."/>
            <person name="Schmutz J."/>
            <person name="Willis J.H."/>
            <person name="Rokhsar D.S."/>
        </authorList>
    </citation>
    <scope>NUCLEOTIDE SEQUENCE [LARGE SCALE GENOMIC DNA]</scope>
    <source>
        <strain evidence="8">cv. DUN x IM62</strain>
    </source>
</reference>
<dbReference type="Pfam" id="PF05938">
    <property type="entry name" value="Self-incomp_S1"/>
    <property type="match status" value="1"/>
</dbReference>
<comment type="similarity">
    <text evidence="2 6">Belongs to the plant self-incompatibility (S1) protein family.</text>
</comment>
<protein>
    <recommendedName>
        <fullName evidence="6">S-protein homolog</fullName>
    </recommendedName>
</protein>
<name>A0A022QXP9_ERYGU</name>
<evidence type="ECO:0000256" key="1">
    <source>
        <dbReference type="ARBA" id="ARBA00004613"/>
    </source>
</evidence>